<accession>A0A1H5QCA5</accession>
<protein>
    <submittedName>
        <fullName evidence="5">DNA-binding transcriptional regulator, Lrp family</fullName>
    </submittedName>
</protein>
<dbReference type="Gene3D" id="1.10.10.10">
    <property type="entry name" value="Winged helix-like DNA-binding domain superfamily/Winged helix DNA-binding domain"/>
    <property type="match status" value="2"/>
</dbReference>
<keyword evidence="2 5" id="KW-0238">DNA-binding</keyword>
<dbReference type="PRINTS" id="PR00033">
    <property type="entry name" value="HTHASNC"/>
</dbReference>
<dbReference type="OrthoDB" id="3453230at2"/>
<dbReference type="InterPro" id="IPR019888">
    <property type="entry name" value="Tscrpt_reg_AsnC-like"/>
</dbReference>
<dbReference type="STRING" id="218821.SAMN05421837_102397"/>
<dbReference type="InterPro" id="IPR011991">
    <property type="entry name" value="ArsR-like_HTH"/>
</dbReference>
<organism evidence="5 6">
    <name type="scientific">Amycolatopsis pretoriensis</name>
    <dbReference type="NCBI Taxonomy" id="218821"/>
    <lineage>
        <taxon>Bacteria</taxon>
        <taxon>Bacillati</taxon>
        <taxon>Actinomycetota</taxon>
        <taxon>Actinomycetes</taxon>
        <taxon>Pseudonocardiales</taxon>
        <taxon>Pseudonocardiaceae</taxon>
        <taxon>Amycolatopsis</taxon>
    </lineage>
</organism>
<evidence type="ECO:0000259" key="4">
    <source>
        <dbReference type="PROSITE" id="PS50956"/>
    </source>
</evidence>
<keyword evidence="6" id="KW-1185">Reference proteome</keyword>
<name>A0A1H5QCA5_9PSEU</name>
<dbReference type="Pfam" id="PF13404">
    <property type="entry name" value="HTH_AsnC-type"/>
    <property type="match status" value="2"/>
</dbReference>
<dbReference type="EMBL" id="FNUJ01000002">
    <property type="protein sequence ID" value="SEF23763.1"/>
    <property type="molecule type" value="Genomic_DNA"/>
</dbReference>
<dbReference type="Proteomes" id="UP000198878">
    <property type="component" value="Unassembled WGS sequence"/>
</dbReference>
<dbReference type="InterPro" id="IPR036388">
    <property type="entry name" value="WH-like_DNA-bd_sf"/>
</dbReference>
<feature type="domain" description="HTH asnC-type" evidence="4">
    <location>
        <begin position="174"/>
        <end position="234"/>
    </location>
</feature>
<keyword evidence="3" id="KW-0804">Transcription</keyword>
<evidence type="ECO:0000256" key="2">
    <source>
        <dbReference type="ARBA" id="ARBA00023125"/>
    </source>
</evidence>
<evidence type="ECO:0000313" key="5">
    <source>
        <dbReference type="EMBL" id="SEF23763.1"/>
    </source>
</evidence>
<dbReference type="InterPro" id="IPR019887">
    <property type="entry name" value="Tscrpt_reg_AsnC/Lrp_C"/>
</dbReference>
<dbReference type="PANTHER" id="PTHR30154:SF34">
    <property type="entry name" value="TRANSCRIPTIONAL REGULATOR AZLB"/>
    <property type="match status" value="1"/>
</dbReference>
<evidence type="ECO:0000256" key="3">
    <source>
        <dbReference type="ARBA" id="ARBA00023163"/>
    </source>
</evidence>
<dbReference type="GO" id="GO:0043200">
    <property type="term" value="P:response to amino acid"/>
    <property type="evidence" value="ECO:0007669"/>
    <property type="project" value="TreeGrafter"/>
</dbReference>
<keyword evidence="1" id="KW-0805">Transcription regulation</keyword>
<feature type="domain" description="HTH asnC-type" evidence="4">
    <location>
        <begin position="7"/>
        <end position="67"/>
    </location>
</feature>
<dbReference type="PANTHER" id="PTHR30154">
    <property type="entry name" value="LEUCINE-RESPONSIVE REGULATORY PROTEIN"/>
    <property type="match status" value="1"/>
</dbReference>
<dbReference type="SUPFAM" id="SSF54909">
    <property type="entry name" value="Dimeric alpha+beta barrel"/>
    <property type="match status" value="1"/>
</dbReference>
<dbReference type="PROSITE" id="PS50956">
    <property type="entry name" value="HTH_ASNC_2"/>
    <property type="match status" value="2"/>
</dbReference>
<dbReference type="AlphaFoldDB" id="A0A1H5QCA5"/>
<dbReference type="SUPFAM" id="SSF46785">
    <property type="entry name" value="Winged helix' DNA-binding domain"/>
    <property type="match status" value="2"/>
</dbReference>
<proteinExistence type="predicted"/>
<dbReference type="GO" id="GO:0005829">
    <property type="term" value="C:cytosol"/>
    <property type="evidence" value="ECO:0007669"/>
    <property type="project" value="TreeGrafter"/>
</dbReference>
<dbReference type="CDD" id="cd00090">
    <property type="entry name" value="HTH_ARSR"/>
    <property type="match status" value="1"/>
</dbReference>
<reference evidence="6" key="1">
    <citation type="submission" date="2016-10" db="EMBL/GenBank/DDBJ databases">
        <authorList>
            <person name="Varghese N."/>
            <person name="Submissions S."/>
        </authorList>
    </citation>
    <scope>NUCLEOTIDE SEQUENCE [LARGE SCALE GENOMIC DNA]</scope>
    <source>
        <strain evidence="6">DSM 44654</strain>
    </source>
</reference>
<gene>
    <name evidence="5" type="ORF">SAMN05421837_102397</name>
</gene>
<sequence length="321" mass="34146">MTDSDDFDVLDRKILHALMVDGRAPVQRVAEVLGVSPQTVHRRYSRLRAEAGLRVVGQVRPEAVGDEEWLVRVRCAPDRTGSVARALARHAETSWVHVASGGTEIMCVARAGAETGPGLLRALPNTPRVTQISAHCLLHTFYGGEFSVVTKTGPLDDAQVAALRFAAGTDGCPLSETDRALTAVLAQDGRAGYPDLARAAGCSVSTAQRRLTELRRHGVLYFDVDHDPRILGRTKLAMLWLSVGPAGLTEAGRALAGHPEVSFAAATTGPTNLYAAVNCTGNRDLHRYLTGPVASLPGLIAVETAPITETVKRAGVVVTPR</sequence>
<dbReference type="Pfam" id="PF01037">
    <property type="entry name" value="AsnC_trans_reg"/>
    <property type="match status" value="1"/>
</dbReference>
<dbReference type="RefSeq" id="WP_086682266.1">
    <property type="nucleotide sequence ID" value="NZ_FNUJ01000002.1"/>
</dbReference>
<dbReference type="InterPro" id="IPR036390">
    <property type="entry name" value="WH_DNA-bd_sf"/>
</dbReference>
<dbReference type="GO" id="GO:0043565">
    <property type="term" value="F:sequence-specific DNA binding"/>
    <property type="evidence" value="ECO:0007669"/>
    <property type="project" value="InterPro"/>
</dbReference>
<dbReference type="Gene3D" id="3.30.70.920">
    <property type="match status" value="1"/>
</dbReference>
<dbReference type="InterPro" id="IPR011008">
    <property type="entry name" value="Dimeric_a/b-barrel"/>
</dbReference>
<dbReference type="SMART" id="SM00344">
    <property type="entry name" value="HTH_ASNC"/>
    <property type="match status" value="2"/>
</dbReference>
<dbReference type="InterPro" id="IPR000485">
    <property type="entry name" value="AsnC-type_HTH_dom"/>
</dbReference>
<evidence type="ECO:0000313" key="6">
    <source>
        <dbReference type="Proteomes" id="UP000198878"/>
    </source>
</evidence>
<evidence type="ECO:0000256" key="1">
    <source>
        <dbReference type="ARBA" id="ARBA00023015"/>
    </source>
</evidence>